<dbReference type="OrthoDB" id="5595751at2759"/>
<sequence length="64" mass="7084">MARRLLYLTGDKNRDTLPNILTSAGIVLDALHVYATHGSPSFPHGLENAIENVQAGKWHVELFN</sequence>
<dbReference type="Proteomes" id="UP000053989">
    <property type="component" value="Unassembled WGS sequence"/>
</dbReference>
<dbReference type="EMBL" id="KN822009">
    <property type="protein sequence ID" value="KIM68403.1"/>
    <property type="molecule type" value="Genomic_DNA"/>
</dbReference>
<dbReference type="GO" id="GO:0004852">
    <property type="term" value="F:uroporphyrinogen-III synthase activity"/>
    <property type="evidence" value="ECO:0007669"/>
    <property type="project" value="InterPro"/>
</dbReference>
<dbReference type="InParanoid" id="A0A0C3A411"/>
<keyword evidence="2" id="KW-1185">Reference proteome</keyword>
<proteinExistence type="predicted"/>
<name>A0A0C3A411_9AGAM</name>
<evidence type="ECO:0000313" key="1">
    <source>
        <dbReference type="EMBL" id="KIM68403.1"/>
    </source>
</evidence>
<dbReference type="STRING" id="1036808.A0A0C3A411"/>
<dbReference type="Gene3D" id="3.40.50.10090">
    <property type="match status" value="2"/>
</dbReference>
<gene>
    <name evidence="1" type="ORF">SCLCIDRAFT_1209228</name>
</gene>
<organism evidence="1 2">
    <name type="scientific">Scleroderma citrinum Foug A</name>
    <dbReference type="NCBI Taxonomy" id="1036808"/>
    <lineage>
        <taxon>Eukaryota</taxon>
        <taxon>Fungi</taxon>
        <taxon>Dikarya</taxon>
        <taxon>Basidiomycota</taxon>
        <taxon>Agaricomycotina</taxon>
        <taxon>Agaricomycetes</taxon>
        <taxon>Agaricomycetidae</taxon>
        <taxon>Boletales</taxon>
        <taxon>Sclerodermatineae</taxon>
        <taxon>Sclerodermataceae</taxon>
        <taxon>Scleroderma</taxon>
    </lineage>
</organism>
<dbReference type="GO" id="GO:0033014">
    <property type="term" value="P:tetrapyrrole biosynthetic process"/>
    <property type="evidence" value="ECO:0007669"/>
    <property type="project" value="InterPro"/>
</dbReference>
<protein>
    <submittedName>
        <fullName evidence="1">Uncharacterized protein</fullName>
    </submittedName>
</protein>
<dbReference type="SUPFAM" id="SSF69618">
    <property type="entry name" value="HemD-like"/>
    <property type="match status" value="1"/>
</dbReference>
<dbReference type="InterPro" id="IPR036108">
    <property type="entry name" value="4pyrrol_syn_uPrphyn_synt_sf"/>
</dbReference>
<reference evidence="2" key="2">
    <citation type="submission" date="2015-01" db="EMBL/GenBank/DDBJ databases">
        <title>Evolutionary Origins and Diversification of the Mycorrhizal Mutualists.</title>
        <authorList>
            <consortium name="DOE Joint Genome Institute"/>
            <consortium name="Mycorrhizal Genomics Consortium"/>
            <person name="Kohler A."/>
            <person name="Kuo A."/>
            <person name="Nagy L.G."/>
            <person name="Floudas D."/>
            <person name="Copeland A."/>
            <person name="Barry K.W."/>
            <person name="Cichocki N."/>
            <person name="Veneault-Fourrey C."/>
            <person name="LaButti K."/>
            <person name="Lindquist E.A."/>
            <person name="Lipzen A."/>
            <person name="Lundell T."/>
            <person name="Morin E."/>
            <person name="Murat C."/>
            <person name="Riley R."/>
            <person name="Ohm R."/>
            <person name="Sun H."/>
            <person name="Tunlid A."/>
            <person name="Henrissat B."/>
            <person name="Grigoriev I.V."/>
            <person name="Hibbett D.S."/>
            <person name="Martin F."/>
        </authorList>
    </citation>
    <scope>NUCLEOTIDE SEQUENCE [LARGE SCALE GENOMIC DNA]</scope>
    <source>
        <strain evidence="2">Foug A</strain>
    </source>
</reference>
<reference evidence="1 2" key="1">
    <citation type="submission" date="2014-04" db="EMBL/GenBank/DDBJ databases">
        <authorList>
            <consortium name="DOE Joint Genome Institute"/>
            <person name="Kuo A."/>
            <person name="Kohler A."/>
            <person name="Nagy L.G."/>
            <person name="Floudas D."/>
            <person name="Copeland A."/>
            <person name="Barry K.W."/>
            <person name="Cichocki N."/>
            <person name="Veneault-Fourrey C."/>
            <person name="LaButti K."/>
            <person name="Lindquist E.A."/>
            <person name="Lipzen A."/>
            <person name="Lundell T."/>
            <person name="Morin E."/>
            <person name="Murat C."/>
            <person name="Sun H."/>
            <person name="Tunlid A."/>
            <person name="Henrissat B."/>
            <person name="Grigoriev I.V."/>
            <person name="Hibbett D.S."/>
            <person name="Martin F."/>
            <person name="Nordberg H.P."/>
            <person name="Cantor M.N."/>
            <person name="Hua S.X."/>
        </authorList>
    </citation>
    <scope>NUCLEOTIDE SEQUENCE [LARGE SCALE GENOMIC DNA]</scope>
    <source>
        <strain evidence="1 2">Foug A</strain>
    </source>
</reference>
<dbReference type="AlphaFoldDB" id="A0A0C3A411"/>
<accession>A0A0C3A411</accession>
<dbReference type="HOGENOM" id="CLU_2868942_0_0_1"/>
<evidence type="ECO:0000313" key="2">
    <source>
        <dbReference type="Proteomes" id="UP000053989"/>
    </source>
</evidence>